<dbReference type="Gene3D" id="3.40.1830.10">
    <property type="entry name" value="Thermophilic metalloprotease (M29)"/>
    <property type="match status" value="1"/>
</dbReference>
<evidence type="ECO:0000256" key="4">
    <source>
        <dbReference type="ARBA" id="ARBA00008236"/>
    </source>
</evidence>
<gene>
    <name evidence="10" type="ORF">ACFSW4_00560</name>
</gene>
<sequence>MIPTKEQLTKYANLTIQKGVNIQKGQALSINAPIEAREFVHYVVEAAYNAGAEGVRVNWSDEVLTRKSYEKEPLHILEDVPEWLVEKQLSHVKEGGAILTIYAPNPDLLEGIDAERVAKATKAKSQALSEYKTYIMNDRVQWSIVSVPTDKWAKKIFPNKDVDEAVTSLWEQIFSIVRVDQEDPIAAWKEHNNTLYSIRDYLNEKQYEALEYQSEGTNMTVKLPKDHIWAGGGAVAETNGAEFNPNMPTEEVYTAPHREGINGTVTNTKPLNYNGNLIDGFTLTFENGKVVDYKAEQGEETLKHLLETDEGATRIGEIALVPHSSPISQSELIFYNTLYDENASCHMALGEAYPTNVKDGEKMSQDELKEKGINTSLVHEDFMIGSADLTVYGVTKNGQKEPIIENGDWAIV</sequence>
<dbReference type="Pfam" id="PF02073">
    <property type="entry name" value="Peptidase_M29"/>
    <property type="match status" value="1"/>
</dbReference>
<dbReference type="InterPro" id="IPR052170">
    <property type="entry name" value="M29_Exopeptidase"/>
</dbReference>
<comment type="cofactor">
    <cofactor evidence="3">
        <name>Zn(2+)</name>
        <dbReference type="ChEBI" id="CHEBI:29105"/>
    </cofactor>
</comment>
<comment type="cofactor">
    <cofactor evidence="2">
        <name>Mg(2+)</name>
        <dbReference type="ChEBI" id="CHEBI:18420"/>
    </cofactor>
</comment>
<dbReference type="GO" id="GO:0004177">
    <property type="term" value="F:aminopeptidase activity"/>
    <property type="evidence" value="ECO:0007669"/>
    <property type="project" value="UniProtKB-KW"/>
</dbReference>
<keyword evidence="7" id="KW-0479">Metal-binding</keyword>
<dbReference type="PANTHER" id="PTHR34448">
    <property type="entry name" value="AMINOPEPTIDASE"/>
    <property type="match status" value="1"/>
</dbReference>
<dbReference type="PRINTS" id="PR00919">
    <property type="entry name" value="THERMOPTASE"/>
</dbReference>
<evidence type="ECO:0000313" key="10">
    <source>
        <dbReference type="EMBL" id="MFD2637376.1"/>
    </source>
</evidence>
<comment type="cofactor">
    <cofactor evidence="1">
        <name>Co(2+)</name>
        <dbReference type="ChEBI" id="CHEBI:48828"/>
    </cofactor>
</comment>
<dbReference type="EMBL" id="JBHUMZ010000004">
    <property type="protein sequence ID" value="MFD2637376.1"/>
    <property type="molecule type" value="Genomic_DNA"/>
</dbReference>
<evidence type="ECO:0000313" key="11">
    <source>
        <dbReference type="Proteomes" id="UP001597452"/>
    </source>
</evidence>
<name>A0ABW5Q6M2_9BACI</name>
<dbReference type="RefSeq" id="WP_377326776.1">
    <property type="nucleotide sequence ID" value="NZ_JBHUMZ010000004.1"/>
</dbReference>
<keyword evidence="8" id="KW-0378">Hydrolase</keyword>
<dbReference type="Proteomes" id="UP001597452">
    <property type="component" value="Unassembled WGS sequence"/>
</dbReference>
<dbReference type="PANTHER" id="PTHR34448:SF3">
    <property type="entry name" value="AMINOPEPTIDASE AMPS"/>
    <property type="match status" value="1"/>
</dbReference>
<protein>
    <submittedName>
        <fullName evidence="10">Aminopeptidase</fullName>
    </submittedName>
</protein>
<keyword evidence="9" id="KW-0482">Metalloprotease</keyword>
<evidence type="ECO:0000256" key="9">
    <source>
        <dbReference type="ARBA" id="ARBA00023049"/>
    </source>
</evidence>
<evidence type="ECO:0000256" key="7">
    <source>
        <dbReference type="ARBA" id="ARBA00022723"/>
    </source>
</evidence>
<organism evidence="10 11">
    <name type="scientific">Piscibacillus salipiscarius</name>
    <dbReference type="NCBI Taxonomy" id="299480"/>
    <lineage>
        <taxon>Bacteria</taxon>
        <taxon>Bacillati</taxon>
        <taxon>Bacillota</taxon>
        <taxon>Bacilli</taxon>
        <taxon>Bacillales</taxon>
        <taxon>Bacillaceae</taxon>
        <taxon>Piscibacillus</taxon>
    </lineage>
</organism>
<comment type="caution">
    <text evidence="10">The sequence shown here is derived from an EMBL/GenBank/DDBJ whole genome shotgun (WGS) entry which is preliminary data.</text>
</comment>
<comment type="similarity">
    <text evidence="4">Belongs to the peptidase M29 family.</text>
</comment>
<dbReference type="InterPro" id="IPR035097">
    <property type="entry name" value="M29_N-terminal"/>
</dbReference>
<evidence type="ECO:0000256" key="3">
    <source>
        <dbReference type="ARBA" id="ARBA00001947"/>
    </source>
</evidence>
<evidence type="ECO:0000256" key="1">
    <source>
        <dbReference type="ARBA" id="ARBA00001941"/>
    </source>
</evidence>
<keyword evidence="6" id="KW-0645">Protease</keyword>
<evidence type="ECO:0000256" key="5">
    <source>
        <dbReference type="ARBA" id="ARBA00022438"/>
    </source>
</evidence>
<dbReference type="InterPro" id="IPR000787">
    <property type="entry name" value="Peptidase_M29"/>
</dbReference>
<proteinExistence type="inferred from homology"/>
<evidence type="ECO:0000256" key="8">
    <source>
        <dbReference type="ARBA" id="ARBA00022801"/>
    </source>
</evidence>
<reference evidence="11" key="1">
    <citation type="journal article" date="2019" name="Int. J. Syst. Evol. Microbiol.">
        <title>The Global Catalogue of Microorganisms (GCM) 10K type strain sequencing project: providing services to taxonomists for standard genome sequencing and annotation.</title>
        <authorList>
            <consortium name="The Broad Institute Genomics Platform"/>
            <consortium name="The Broad Institute Genome Sequencing Center for Infectious Disease"/>
            <person name="Wu L."/>
            <person name="Ma J."/>
        </authorList>
    </citation>
    <scope>NUCLEOTIDE SEQUENCE [LARGE SCALE GENOMIC DNA]</scope>
    <source>
        <strain evidence="11">TISTR 1571</strain>
    </source>
</reference>
<dbReference type="SUPFAM" id="SSF144052">
    <property type="entry name" value="Thermophilic metalloprotease-like"/>
    <property type="match status" value="1"/>
</dbReference>
<accession>A0ABW5Q6M2</accession>
<keyword evidence="5 10" id="KW-0031">Aminopeptidase</keyword>
<keyword evidence="11" id="KW-1185">Reference proteome</keyword>
<evidence type="ECO:0000256" key="6">
    <source>
        <dbReference type="ARBA" id="ARBA00022670"/>
    </source>
</evidence>
<evidence type="ECO:0000256" key="2">
    <source>
        <dbReference type="ARBA" id="ARBA00001946"/>
    </source>
</evidence>